<dbReference type="Gene3D" id="3.80.10.10">
    <property type="entry name" value="Ribonuclease Inhibitor"/>
    <property type="match status" value="1"/>
</dbReference>
<evidence type="ECO:0000313" key="3">
    <source>
        <dbReference type="EMBL" id="CAK0814800.1"/>
    </source>
</evidence>
<gene>
    <name evidence="3" type="ORF">PCOR1329_LOCUS18307</name>
</gene>
<sequence>MFSTVDKKSWPPRLPREAYTNARNQYTQLTQDVFEHEFPGGKSWYKTAHQRNHTDIDLSGEQWCLDTLEGEELGILHPGLRRDLMQSLNVSNNRLTSIDCLNVRENRHFAFRNLTRLNAARNMLTDVRLLLDTLTQLNLAHNELRNIPNLGNLVNLQRLVLSHNRIDGPLRSDEGGGTGLQGLLKLFSLDLSHNEFSWRPSSFKTQLDVLKSMPSLTDLNLEPNPFALRFKEYQFIAVAQLEGLEMIDGKVLDRYVKAEIRKRANQMDGPIDFGIFDTMVKDRDAEVLATHGGEREVVQVPQLSELINVLEMAMDMPDQVVMHIEEFDKKVASMWNSHIWDRQRLMPQRDLGAHGASSERMCFAYFRGNCNNPHCIHGHGNIEEWQEDVAKFGDKLGQVLQRFDSVQKMLVMCLVRMLSCGNSLLANRCAELLADWVEAVSPDLHDRVGEMSEALFGDLRERLLAGVQSVNDRPELCLEVGKEVQTKSEKERLDWMRENQERWPIDANAESACILESLGRFVMATSHVKSYSPFRSQVLRPLLVALCRDSHEDLGREKPKGTWSDYAGFATMLDDSVDRMVCATTAVQACKERCIKHGWGGFVTCELDDQQGMMSVHFKDMSPISLSGLRKRMRNEEHARTVLWTRPVKEDRLLNSLEPSNIGSDAWRGWLSGLAILVAATFHSHSAAHCVELYKLHERVVELEATCPVFEDKFVEDNVEARLAFTQLMQLAVNLTRAHGDKGLIAKVFFKTKRLHRNCWKRAQRYWEWTPPAHRGGHADKYDERPLVLSSLFSVVCCMGESGDDVAFESTENRQREVQVKEVSDDVMADLKASGMDLFYLMVDVSVQPRPDPLLLASSLELIFTFLNSDVTMNFVVQRTMGTMMHGKLLLPYVRGRKNKDEFNIKYAELWRQCELLYPLDVSVKERMPELVATGRNDQHKWLEKVPELARLTNPLMHRVLINIVRLFDLFSRAWQKDGSGSLRKANDDLDEAGREDDMLIGPSTGLVTCPDYDVKLQCLRCIRNIVVKSVEQFQLNEMGTLMRYLTAEAMGVGQQENFLMLVLEIIIRLVEDTSSTGQLFRDRFAKNAIRESFEMLQVNARRDVSGSPDEEESKLKLSLTICGLLQACSVRPGVAIRRFMRRGDLLQALIDTVKIEDAGDRPSYRQRLLRTWTGRQVPDVLLPLATHDHLDKWRVGRYLIYTRTADILAGKRDYRVGRRKARRVAEVETTNERYDWPSLFSLRGQVLAGLASDPVEDEDWTKQQKAFVGANGCQKLVTTMEAFCGGVGYKARFSHASEVVGNMIGDASSDIDKWHGGGSFMK</sequence>
<evidence type="ECO:0000256" key="1">
    <source>
        <dbReference type="ARBA" id="ARBA00022614"/>
    </source>
</evidence>
<keyword evidence="4" id="KW-1185">Reference proteome</keyword>
<dbReference type="InterPro" id="IPR032675">
    <property type="entry name" value="LRR_dom_sf"/>
</dbReference>
<dbReference type="PROSITE" id="PS51450">
    <property type="entry name" value="LRR"/>
    <property type="match status" value="1"/>
</dbReference>
<keyword evidence="2" id="KW-0677">Repeat</keyword>
<organism evidence="3 4">
    <name type="scientific">Prorocentrum cordatum</name>
    <dbReference type="NCBI Taxonomy" id="2364126"/>
    <lineage>
        <taxon>Eukaryota</taxon>
        <taxon>Sar</taxon>
        <taxon>Alveolata</taxon>
        <taxon>Dinophyceae</taxon>
        <taxon>Prorocentrales</taxon>
        <taxon>Prorocentraceae</taxon>
        <taxon>Prorocentrum</taxon>
    </lineage>
</organism>
<keyword evidence="1" id="KW-0433">Leucine-rich repeat</keyword>
<comment type="caution">
    <text evidence="3">The sequence shown here is derived from an EMBL/GenBank/DDBJ whole genome shotgun (WGS) entry which is preliminary data.</text>
</comment>
<evidence type="ECO:0000313" key="4">
    <source>
        <dbReference type="Proteomes" id="UP001189429"/>
    </source>
</evidence>
<protein>
    <submittedName>
        <fullName evidence="3">Uncharacterized protein</fullName>
    </submittedName>
</protein>
<evidence type="ECO:0000256" key="2">
    <source>
        <dbReference type="ARBA" id="ARBA00022737"/>
    </source>
</evidence>
<dbReference type="Proteomes" id="UP001189429">
    <property type="component" value="Unassembled WGS sequence"/>
</dbReference>
<dbReference type="InterPro" id="IPR001611">
    <property type="entry name" value="Leu-rich_rpt"/>
</dbReference>
<accession>A0ABN9R8L9</accession>
<reference evidence="3" key="1">
    <citation type="submission" date="2023-10" db="EMBL/GenBank/DDBJ databases">
        <authorList>
            <person name="Chen Y."/>
            <person name="Shah S."/>
            <person name="Dougan E. K."/>
            <person name="Thang M."/>
            <person name="Chan C."/>
        </authorList>
    </citation>
    <scope>NUCLEOTIDE SEQUENCE [LARGE SCALE GENOMIC DNA]</scope>
</reference>
<dbReference type="EMBL" id="CAUYUJ010005749">
    <property type="protein sequence ID" value="CAK0814800.1"/>
    <property type="molecule type" value="Genomic_DNA"/>
</dbReference>
<dbReference type="SUPFAM" id="SSF52058">
    <property type="entry name" value="L domain-like"/>
    <property type="match status" value="1"/>
</dbReference>
<name>A0ABN9R8L9_9DINO</name>
<proteinExistence type="predicted"/>
<dbReference type="PANTHER" id="PTHR15454">
    <property type="entry name" value="NISCHARIN RELATED"/>
    <property type="match status" value="1"/>
</dbReference>